<name>A0A7G7MSE1_9PSEU</name>
<evidence type="ECO:0000313" key="3">
    <source>
        <dbReference type="Proteomes" id="UP000515728"/>
    </source>
</evidence>
<accession>A0A7G7MSE1</accession>
<dbReference type="CDD" id="cd01097">
    <property type="entry name" value="Tetrahydromethanopterin_reductase"/>
    <property type="match status" value="1"/>
</dbReference>
<dbReference type="PANTHER" id="PTHR43244">
    <property type="match status" value="1"/>
</dbReference>
<dbReference type="GO" id="GO:0016705">
    <property type="term" value="F:oxidoreductase activity, acting on paired donors, with incorporation or reduction of molecular oxygen"/>
    <property type="evidence" value="ECO:0007669"/>
    <property type="project" value="InterPro"/>
</dbReference>
<evidence type="ECO:0000259" key="1">
    <source>
        <dbReference type="Pfam" id="PF00296"/>
    </source>
</evidence>
<evidence type="ECO:0000313" key="2">
    <source>
        <dbReference type="EMBL" id="QNG55702.1"/>
    </source>
</evidence>
<dbReference type="SUPFAM" id="SSF51679">
    <property type="entry name" value="Bacterial luciferase-like"/>
    <property type="match status" value="1"/>
</dbReference>
<keyword evidence="2" id="KW-0560">Oxidoreductase</keyword>
<sequence>MAADLENAGCSGLWSIEAGSDPLLPLALAAASTSRMLLGTAVAVALARNPVVLGQAAHDLNVLASGRFVLGLGSQVKTHIVRRYGLEWSHPAARMREFVGALRAVWACWNDGAPLDFQGEYYRHTLMTPTFAPDPSPYGPPRVMLAGVGDIMTRLAGEVADGFAGHPLTTPQYLAEVTLPALQRGRELSGRDRSGFTVMAPVLVVTGSDAAATDAALAATRLQIGFYASTPAYRTVLESVGAGAVGPRLTELSKRGEWDEMGRLVSDELVEAFAVVAHPKDLVAAIRARFDGLLDRAALYAPYDVANDVWHTVLESATNERRADR</sequence>
<dbReference type="AlphaFoldDB" id="A0A7G7MSE1"/>
<dbReference type="Pfam" id="PF00296">
    <property type="entry name" value="Bac_luciferase"/>
    <property type="match status" value="1"/>
</dbReference>
<dbReference type="InterPro" id="IPR011251">
    <property type="entry name" value="Luciferase-like_dom"/>
</dbReference>
<protein>
    <submittedName>
        <fullName evidence="2">TIGR03617 family F420-dependent LLM class oxidoreductase</fullName>
        <ecNumber evidence="2">1.-.-.-</ecNumber>
    </submittedName>
</protein>
<dbReference type="EC" id="1.-.-.-" evidence="2"/>
<feature type="domain" description="Luciferase-like" evidence="1">
    <location>
        <begin position="2"/>
        <end position="292"/>
    </location>
</feature>
<dbReference type="PANTHER" id="PTHR43244:SF2">
    <property type="entry name" value="CONSERVED HYPOTHETICAL ALANINE AND PROLINE-RICH PROTEIN"/>
    <property type="match status" value="1"/>
</dbReference>
<dbReference type="NCBIfam" id="TIGR03617">
    <property type="entry name" value="F420_MSMEG_2256"/>
    <property type="match status" value="1"/>
</dbReference>
<dbReference type="Gene3D" id="3.20.20.30">
    <property type="entry name" value="Luciferase-like domain"/>
    <property type="match status" value="1"/>
</dbReference>
<reference evidence="2 3" key="1">
    <citation type="submission" date="2020-08" db="EMBL/GenBank/DDBJ databases">
        <authorList>
            <person name="Mo P."/>
        </authorList>
    </citation>
    <scope>NUCLEOTIDE SEQUENCE [LARGE SCALE GENOMIC DNA]</scope>
    <source>
        <strain evidence="2 3">CGMCC 4.1532</strain>
    </source>
</reference>
<proteinExistence type="predicted"/>
<dbReference type="InterPro" id="IPR036661">
    <property type="entry name" value="Luciferase-like_sf"/>
</dbReference>
<dbReference type="Proteomes" id="UP000515728">
    <property type="component" value="Chromosome"/>
</dbReference>
<organism evidence="2 3">
    <name type="scientific">Pseudonocardia petroleophila</name>
    <dbReference type="NCBI Taxonomy" id="37331"/>
    <lineage>
        <taxon>Bacteria</taxon>
        <taxon>Bacillati</taxon>
        <taxon>Actinomycetota</taxon>
        <taxon>Actinomycetes</taxon>
        <taxon>Pseudonocardiales</taxon>
        <taxon>Pseudonocardiaceae</taxon>
        <taxon>Pseudonocardia</taxon>
    </lineage>
</organism>
<keyword evidence="3" id="KW-1185">Reference proteome</keyword>
<dbReference type="InterPro" id="IPR019919">
    <property type="entry name" value="Lucif-like_OxRdtase_MSMEG_2256"/>
</dbReference>
<dbReference type="EMBL" id="CP060131">
    <property type="protein sequence ID" value="QNG55702.1"/>
    <property type="molecule type" value="Genomic_DNA"/>
</dbReference>
<dbReference type="KEGG" id="ppel:H6H00_19060"/>
<dbReference type="InterPro" id="IPR050564">
    <property type="entry name" value="F420-G6PD/mer"/>
</dbReference>
<gene>
    <name evidence="2" type="ORF">H6H00_19060</name>
</gene>